<dbReference type="GO" id="GO:0103039">
    <property type="term" value="F:protein methylthiotransferase activity"/>
    <property type="evidence" value="ECO:0007669"/>
    <property type="project" value="UniProtKB-EC"/>
</dbReference>
<evidence type="ECO:0000313" key="1">
    <source>
        <dbReference type="EMBL" id="KAA6332016.1"/>
    </source>
</evidence>
<dbReference type="GO" id="GO:0005840">
    <property type="term" value="C:ribosome"/>
    <property type="evidence" value="ECO:0007669"/>
    <property type="project" value="UniProtKB-KW"/>
</dbReference>
<dbReference type="AlphaFoldDB" id="A0A5J4RD53"/>
<proteinExistence type="predicted"/>
<dbReference type="EMBL" id="SNRY01001295">
    <property type="protein sequence ID" value="KAA6332016.1"/>
    <property type="molecule type" value="Genomic_DNA"/>
</dbReference>
<reference evidence="1" key="1">
    <citation type="submission" date="2019-03" db="EMBL/GenBank/DDBJ databases">
        <title>Single cell metagenomics reveals metabolic interactions within the superorganism composed of flagellate Streblomastix strix and complex community of Bacteroidetes bacteria on its surface.</title>
        <authorList>
            <person name="Treitli S.C."/>
            <person name="Kolisko M."/>
            <person name="Husnik F."/>
            <person name="Keeling P."/>
            <person name="Hampl V."/>
        </authorList>
    </citation>
    <scope>NUCLEOTIDE SEQUENCE</scope>
    <source>
        <strain evidence="1">STM</strain>
    </source>
</reference>
<sequence length="75" mass="8774">MKKKCLIVSFDFTKPDYPNTSYSIASILAKFNDADIVDIEPYSYNLNEFLFTPKKEIEAIVRKKFQEKYLGIIND</sequence>
<keyword evidence="1" id="KW-0689">Ribosomal protein</keyword>
<organism evidence="1">
    <name type="scientific">termite gut metagenome</name>
    <dbReference type="NCBI Taxonomy" id="433724"/>
    <lineage>
        <taxon>unclassified sequences</taxon>
        <taxon>metagenomes</taxon>
        <taxon>organismal metagenomes</taxon>
    </lineage>
</organism>
<comment type="caution">
    <text evidence="1">The sequence shown here is derived from an EMBL/GenBank/DDBJ whole genome shotgun (WGS) entry which is preliminary data.</text>
</comment>
<dbReference type="EC" id="2.8.4.4" evidence="1"/>
<name>A0A5J4RD53_9ZZZZ</name>
<keyword evidence="1" id="KW-0687">Ribonucleoprotein</keyword>
<protein>
    <submittedName>
        <fullName evidence="1">Ribosomal protein S12 methylthiotransferase RimO</fullName>
        <ecNumber evidence="1">2.8.4.4</ecNumber>
    </submittedName>
</protein>
<accession>A0A5J4RD53</accession>
<keyword evidence="1" id="KW-0808">Transferase</keyword>
<gene>
    <name evidence="1" type="ORF">EZS27_019437</name>
</gene>